<dbReference type="GO" id="GO:0006572">
    <property type="term" value="P:L-tyrosine catabolic process"/>
    <property type="evidence" value="ECO:0007669"/>
    <property type="project" value="UniProtKB-KW"/>
</dbReference>
<dbReference type="InterPro" id="IPR005708">
    <property type="entry name" value="Homogentis_dOase"/>
</dbReference>
<evidence type="ECO:0000259" key="14">
    <source>
        <dbReference type="Pfam" id="PF04209"/>
    </source>
</evidence>
<feature type="binding site" evidence="12">
    <location>
        <position position="377"/>
    </location>
    <ligand>
        <name>Fe cation</name>
        <dbReference type="ChEBI" id="CHEBI:24875"/>
    </ligand>
</feature>
<dbReference type="FunCoup" id="A0A2V0NPI4">
    <property type="interactions" value="172"/>
</dbReference>
<dbReference type="InParanoid" id="A0A2V0NPI4"/>
<evidence type="ECO:0000256" key="12">
    <source>
        <dbReference type="PIRSR" id="PIRSR605708-2"/>
    </source>
</evidence>
<evidence type="ECO:0000256" key="1">
    <source>
        <dbReference type="ARBA" id="ARBA00001962"/>
    </source>
</evidence>
<dbReference type="PANTHER" id="PTHR11056">
    <property type="entry name" value="HOMOGENTISATE 1,2-DIOXYGENASE"/>
    <property type="match status" value="1"/>
</dbReference>
<evidence type="ECO:0000256" key="10">
    <source>
        <dbReference type="ARBA" id="ARBA00023232"/>
    </source>
</evidence>
<dbReference type="GO" id="GO:0004411">
    <property type="term" value="F:homogentisate 1,2-dioxygenase activity"/>
    <property type="evidence" value="ECO:0007669"/>
    <property type="project" value="UniProtKB-EC"/>
</dbReference>
<name>A0A2V0NPI4_9CHLO</name>
<evidence type="ECO:0000256" key="3">
    <source>
        <dbReference type="ARBA" id="ARBA00007757"/>
    </source>
</evidence>
<feature type="domain" description="Homogentisate 1,2-dioxygenase N-terminal" evidence="15">
    <location>
        <begin position="15"/>
        <end position="285"/>
    </location>
</feature>
<keyword evidence="8" id="KW-0560">Oxidoreductase</keyword>
<dbReference type="FunFam" id="2.60.120.10:FF:000034">
    <property type="entry name" value="Homogentisate 1,2-dioxygenase"/>
    <property type="match status" value="1"/>
</dbReference>
<dbReference type="GO" id="GO:0005737">
    <property type="term" value="C:cytoplasm"/>
    <property type="evidence" value="ECO:0007669"/>
    <property type="project" value="TreeGrafter"/>
</dbReference>
<keyword evidence="6" id="KW-0828">Tyrosine catabolism</keyword>
<reference evidence="16 17" key="1">
    <citation type="journal article" date="2018" name="Sci. Rep.">
        <title>Raphidocelis subcapitata (=Pseudokirchneriella subcapitata) provides an insight into genome evolution and environmental adaptations in the Sphaeropleales.</title>
        <authorList>
            <person name="Suzuki S."/>
            <person name="Yamaguchi H."/>
            <person name="Nakajima N."/>
            <person name="Kawachi M."/>
        </authorList>
    </citation>
    <scope>NUCLEOTIDE SEQUENCE [LARGE SCALE GENOMIC DNA]</scope>
    <source>
        <strain evidence="16 17">NIES-35</strain>
    </source>
</reference>
<dbReference type="Proteomes" id="UP000247498">
    <property type="component" value="Unassembled WGS sequence"/>
</dbReference>
<feature type="domain" description="Homogentisate 1,2-dioxygenase C-terminal" evidence="14">
    <location>
        <begin position="287"/>
        <end position="440"/>
    </location>
</feature>
<dbReference type="PANTHER" id="PTHR11056:SF0">
    <property type="entry name" value="HOMOGENTISATE 1,2-DIOXYGENASE"/>
    <property type="match status" value="1"/>
</dbReference>
<keyword evidence="10" id="KW-0585">Phenylalanine catabolism</keyword>
<dbReference type="Pfam" id="PF20510">
    <property type="entry name" value="HgmA_N"/>
    <property type="match status" value="1"/>
</dbReference>
<feature type="active site" description="Proton acceptor" evidence="11">
    <location>
        <position position="298"/>
    </location>
</feature>
<feature type="binding site" evidence="12">
    <location>
        <position position="347"/>
    </location>
    <ligand>
        <name>Fe cation</name>
        <dbReference type="ChEBI" id="CHEBI:24875"/>
    </ligand>
</feature>
<sequence>MKGEGMKSEDTEPLRYMSGFGNEFSTEALPDALPKGQNNPRVCPYGLYAEQLSGSAFTVPRRSQRRSWLYRIRPSVTHEPFHPLNFPAETLTADFTQGVVTPNQLRWRPFSIPSEPVDFVRGMLTICGAGSAASKSGFAVHMYTATASMEDTCLANADGELLIVPQQGGLRLFTEMGLLEVAPREVVVVPRGVRFAVDLMDGPARGYILEVFQGSFTLPDLGPIGANGLASPRDFLTPVAWFEERACNFTVMHKFEGQLFAATQAFSPFNVVAWHGNYAPYKYDLARFCPVNAVSFDHPDPSIFTVLTVPSDTPGVSVADFVIFPPRWTVAQHTFRPPYYHRNVMNEFMGLITGMYEAKRDGFLPGGASLHLCMTPHGPDTATFESAIRPDAEQPAHLGRDTLAFMFETSQTPRVTPAALGATNIDRDYYKCWVGLKSHFDRDWRPAGQQPAAEAGADAERERQGGGGAANGVERAAPAGANGPVTVAR</sequence>
<evidence type="ECO:0000313" key="16">
    <source>
        <dbReference type="EMBL" id="GBF88452.1"/>
    </source>
</evidence>
<dbReference type="InterPro" id="IPR011051">
    <property type="entry name" value="RmlC_Cupin_sf"/>
</dbReference>
<feature type="compositionally biased region" description="Low complexity" evidence="13">
    <location>
        <begin position="447"/>
        <end position="456"/>
    </location>
</feature>
<gene>
    <name evidence="16" type="ORF">Rsub_01165</name>
</gene>
<dbReference type="GO" id="GO:0046872">
    <property type="term" value="F:metal ion binding"/>
    <property type="evidence" value="ECO:0007669"/>
    <property type="project" value="UniProtKB-KW"/>
</dbReference>
<feature type="binding site" evidence="12">
    <location>
        <position position="356"/>
    </location>
    <ligand>
        <name>homogentisate</name>
        <dbReference type="ChEBI" id="CHEBI:16169"/>
    </ligand>
</feature>
<feature type="binding site" evidence="12">
    <location>
        <position position="341"/>
    </location>
    <ligand>
        <name>Fe cation</name>
        <dbReference type="ChEBI" id="CHEBI:24875"/>
    </ligand>
</feature>
<evidence type="ECO:0000256" key="13">
    <source>
        <dbReference type="SAM" id="MobiDB-lite"/>
    </source>
</evidence>
<dbReference type="EMBL" id="BDRX01000005">
    <property type="protein sequence ID" value="GBF88452.1"/>
    <property type="molecule type" value="Genomic_DNA"/>
</dbReference>
<dbReference type="STRING" id="307507.A0A2V0NPI4"/>
<comment type="similarity">
    <text evidence="3">Belongs to the homogentisate dioxygenase family.</text>
</comment>
<dbReference type="GO" id="GO:0006559">
    <property type="term" value="P:L-phenylalanine catabolic process"/>
    <property type="evidence" value="ECO:0007669"/>
    <property type="project" value="UniProtKB-UniPathway"/>
</dbReference>
<accession>A0A2V0NPI4</accession>
<dbReference type="AlphaFoldDB" id="A0A2V0NPI4"/>
<evidence type="ECO:0000256" key="11">
    <source>
        <dbReference type="PIRSR" id="PIRSR605708-1"/>
    </source>
</evidence>
<keyword evidence="5 12" id="KW-0479">Metal-binding</keyword>
<evidence type="ECO:0000256" key="9">
    <source>
        <dbReference type="ARBA" id="ARBA00023004"/>
    </source>
</evidence>
<comment type="caution">
    <text evidence="16">The sequence shown here is derived from an EMBL/GenBank/DDBJ whole genome shotgun (WGS) entry which is preliminary data.</text>
</comment>
<evidence type="ECO:0000256" key="4">
    <source>
        <dbReference type="ARBA" id="ARBA00013127"/>
    </source>
</evidence>
<organism evidence="16 17">
    <name type="scientific">Raphidocelis subcapitata</name>
    <dbReference type="NCBI Taxonomy" id="307507"/>
    <lineage>
        <taxon>Eukaryota</taxon>
        <taxon>Viridiplantae</taxon>
        <taxon>Chlorophyta</taxon>
        <taxon>core chlorophytes</taxon>
        <taxon>Chlorophyceae</taxon>
        <taxon>CS clade</taxon>
        <taxon>Sphaeropleales</taxon>
        <taxon>Selenastraceae</taxon>
        <taxon>Raphidocelis</taxon>
    </lineage>
</organism>
<protein>
    <recommendedName>
        <fullName evidence="4">homogentisate 1,2-dioxygenase</fullName>
        <ecNumber evidence="4">1.13.11.5</ecNumber>
    </recommendedName>
</protein>
<feature type="region of interest" description="Disordered" evidence="13">
    <location>
        <begin position="443"/>
        <end position="489"/>
    </location>
</feature>
<evidence type="ECO:0000256" key="8">
    <source>
        <dbReference type="ARBA" id="ARBA00023002"/>
    </source>
</evidence>
<dbReference type="SUPFAM" id="SSF51182">
    <property type="entry name" value="RmlC-like cupins"/>
    <property type="match status" value="1"/>
</dbReference>
<evidence type="ECO:0000256" key="7">
    <source>
        <dbReference type="ARBA" id="ARBA00022964"/>
    </source>
</evidence>
<dbReference type="Pfam" id="PF04209">
    <property type="entry name" value="HgmA_C"/>
    <property type="match status" value="1"/>
</dbReference>
<proteinExistence type="inferred from homology"/>
<evidence type="ECO:0000256" key="2">
    <source>
        <dbReference type="ARBA" id="ARBA00004704"/>
    </source>
</evidence>
<evidence type="ECO:0000256" key="6">
    <source>
        <dbReference type="ARBA" id="ARBA00022878"/>
    </source>
</evidence>
<evidence type="ECO:0000313" key="17">
    <source>
        <dbReference type="Proteomes" id="UP000247498"/>
    </source>
</evidence>
<keyword evidence="17" id="KW-1185">Reference proteome</keyword>
<comment type="pathway">
    <text evidence="2">Amino-acid degradation; L-phenylalanine degradation; acetoacetate and fumarate from L-phenylalanine: step 4/6.</text>
</comment>
<dbReference type="CDD" id="cd07000">
    <property type="entry name" value="cupin_HGO_N"/>
    <property type="match status" value="1"/>
</dbReference>
<keyword evidence="7" id="KW-0223">Dioxygenase</keyword>
<comment type="cofactor">
    <cofactor evidence="1 12">
        <name>Fe cation</name>
        <dbReference type="ChEBI" id="CHEBI:24875"/>
    </cofactor>
</comment>
<dbReference type="NCBIfam" id="TIGR01015">
    <property type="entry name" value="hmgA"/>
    <property type="match status" value="1"/>
</dbReference>
<feature type="binding site" evidence="12">
    <location>
        <position position="377"/>
    </location>
    <ligand>
        <name>homogentisate</name>
        <dbReference type="ChEBI" id="CHEBI:16169"/>
    </ligand>
</feature>
<evidence type="ECO:0000256" key="5">
    <source>
        <dbReference type="ARBA" id="ARBA00022723"/>
    </source>
</evidence>
<dbReference type="InterPro" id="IPR046451">
    <property type="entry name" value="HgmA_C"/>
</dbReference>
<dbReference type="EC" id="1.13.11.5" evidence="4"/>
<dbReference type="UniPathway" id="UPA00139">
    <property type="reaction ID" value="UER00339"/>
</dbReference>
<dbReference type="InterPro" id="IPR014710">
    <property type="entry name" value="RmlC-like_jellyroll"/>
</dbReference>
<dbReference type="Gene3D" id="2.60.120.10">
    <property type="entry name" value="Jelly Rolls"/>
    <property type="match status" value="1"/>
</dbReference>
<keyword evidence="9 12" id="KW-0408">Iron</keyword>
<dbReference type="InterPro" id="IPR046452">
    <property type="entry name" value="HgmA_N"/>
</dbReference>
<dbReference type="OrthoDB" id="1689029at2759"/>
<evidence type="ECO:0000259" key="15">
    <source>
        <dbReference type="Pfam" id="PF20510"/>
    </source>
</evidence>